<proteinExistence type="predicted"/>
<dbReference type="EMBL" id="CABIJS010000111">
    <property type="protein sequence ID" value="VUZ43553.1"/>
    <property type="molecule type" value="Genomic_DNA"/>
</dbReference>
<reference evidence="2 3" key="1">
    <citation type="submission" date="2019-07" db="EMBL/GenBank/DDBJ databases">
        <authorList>
            <person name="Jastrzebski P J."/>
            <person name="Paukszto L."/>
            <person name="Jastrzebski P J."/>
        </authorList>
    </citation>
    <scope>NUCLEOTIDE SEQUENCE [LARGE SCALE GENOMIC DNA]</scope>
    <source>
        <strain evidence="2 3">WMS-il1</strain>
    </source>
</reference>
<evidence type="ECO:0000313" key="2">
    <source>
        <dbReference type="EMBL" id="VUZ43553.1"/>
    </source>
</evidence>
<feature type="transmembrane region" description="Helical" evidence="1">
    <location>
        <begin position="35"/>
        <end position="52"/>
    </location>
</feature>
<name>A0A564YAF5_HYMDI</name>
<dbReference type="AlphaFoldDB" id="A0A564YAF5"/>
<keyword evidence="1" id="KW-0812">Transmembrane</keyword>
<protein>
    <submittedName>
        <fullName evidence="2">Uncharacterized protein</fullName>
    </submittedName>
</protein>
<gene>
    <name evidence="2" type="ORF">WMSIL1_LOCUS3812</name>
</gene>
<keyword evidence="3" id="KW-1185">Reference proteome</keyword>
<keyword evidence="1" id="KW-0472">Membrane</keyword>
<accession>A0A564YAF5</accession>
<dbReference type="Proteomes" id="UP000321570">
    <property type="component" value="Unassembled WGS sequence"/>
</dbReference>
<evidence type="ECO:0000256" key="1">
    <source>
        <dbReference type="SAM" id="Phobius"/>
    </source>
</evidence>
<evidence type="ECO:0000313" key="3">
    <source>
        <dbReference type="Proteomes" id="UP000321570"/>
    </source>
</evidence>
<sequence length="113" mass="12782">MAQTPTQIDHLHRCNGVPTWFDLHSRRVPPTKRRLYPVLVIPFAYLIGIISLKTTSSAIFSPQKHPDICAKILFSPHSSHTAGINQYLAIKSDKVSSRSFHHRDPAANHYVKT</sequence>
<keyword evidence="1" id="KW-1133">Transmembrane helix</keyword>
<organism evidence="2 3">
    <name type="scientific">Hymenolepis diminuta</name>
    <name type="common">Rat tapeworm</name>
    <dbReference type="NCBI Taxonomy" id="6216"/>
    <lineage>
        <taxon>Eukaryota</taxon>
        <taxon>Metazoa</taxon>
        <taxon>Spiralia</taxon>
        <taxon>Lophotrochozoa</taxon>
        <taxon>Platyhelminthes</taxon>
        <taxon>Cestoda</taxon>
        <taxon>Eucestoda</taxon>
        <taxon>Cyclophyllidea</taxon>
        <taxon>Hymenolepididae</taxon>
        <taxon>Hymenolepis</taxon>
    </lineage>
</organism>